<protein>
    <submittedName>
        <fullName evidence="5">Glycosyltransferase involved in cell wall biosynthesis</fullName>
    </submittedName>
</protein>
<dbReference type="Pfam" id="PF00534">
    <property type="entry name" value="Glycos_transf_1"/>
    <property type="match status" value="1"/>
</dbReference>
<name>A0A7W5CJ54_9MICO</name>
<keyword evidence="1" id="KW-0328">Glycosyltransferase</keyword>
<comment type="caution">
    <text evidence="5">The sequence shown here is derived from an EMBL/GenBank/DDBJ whole genome shotgun (WGS) entry which is preliminary data.</text>
</comment>
<evidence type="ECO:0000256" key="1">
    <source>
        <dbReference type="ARBA" id="ARBA00022676"/>
    </source>
</evidence>
<accession>A0A7W5CJ54</accession>
<dbReference type="GO" id="GO:0016757">
    <property type="term" value="F:glycosyltransferase activity"/>
    <property type="evidence" value="ECO:0007669"/>
    <property type="project" value="UniProtKB-KW"/>
</dbReference>
<feature type="domain" description="Glycosyltransferase subfamily 4-like N-terminal" evidence="4">
    <location>
        <begin position="11"/>
        <end position="152"/>
    </location>
</feature>
<feature type="domain" description="Glycosyl transferase family 1" evidence="3">
    <location>
        <begin position="168"/>
        <end position="314"/>
    </location>
</feature>
<gene>
    <name evidence="5" type="ORF">FHS07_002297</name>
</gene>
<dbReference type="PANTHER" id="PTHR12526">
    <property type="entry name" value="GLYCOSYLTRANSFERASE"/>
    <property type="match status" value="1"/>
</dbReference>
<dbReference type="RefSeq" id="WP_183420009.1">
    <property type="nucleotide sequence ID" value="NZ_JACHXY010000002.1"/>
</dbReference>
<dbReference type="InterPro" id="IPR001296">
    <property type="entry name" value="Glyco_trans_1"/>
</dbReference>
<dbReference type="SUPFAM" id="SSF53756">
    <property type="entry name" value="UDP-Glycosyltransferase/glycogen phosphorylase"/>
    <property type="match status" value="1"/>
</dbReference>
<evidence type="ECO:0000259" key="3">
    <source>
        <dbReference type="Pfam" id="PF00534"/>
    </source>
</evidence>
<organism evidence="5 6">
    <name type="scientific">Microbacterium proteolyticum</name>
    <dbReference type="NCBI Taxonomy" id="1572644"/>
    <lineage>
        <taxon>Bacteria</taxon>
        <taxon>Bacillati</taxon>
        <taxon>Actinomycetota</taxon>
        <taxon>Actinomycetes</taxon>
        <taxon>Micrococcales</taxon>
        <taxon>Microbacteriaceae</taxon>
        <taxon>Microbacterium</taxon>
    </lineage>
</organism>
<dbReference type="AlphaFoldDB" id="A0A7W5CJ54"/>
<sequence>MNRMWSEVVMQRPGTRVVLVYRDRGVDTAPTWADEVIPALRSRGFGRIDQLRWMLNAAFCVVRRRRSVDVVHLQGAYLTNLLPALFARRGSVVILPVLEDGDLGGMQHSVLKRWIVRRIGAHARAGFALSDGIADELAHAGLDAHRISRLSNPVDPRMITDDPDVRPPHHPVRLGFIGKLGPLKNPHLLLEAAAALRGKGTPCVVHFFGPFASPSMETRLRGLSADLALERDVHFHGFQSDILPTFDLFDIFVLPSTQEGLPGSLMEAFAMGKPVIVTDVGSMAEYVRRAGAGRIVRPDGEEIAEAVLGILDADSWNTAARNAHSFASEQLDPRVVADHYVRQIERTAR</sequence>
<evidence type="ECO:0000313" key="6">
    <source>
        <dbReference type="Proteomes" id="UP000543579"/>
    </source>
</evidence>
<dbReference type="EMBL" id="JACHXY010000002">
    <property type="protein sequence ID" value="MBB3158601.1"/>
    <property type="molecule type" value="Genomic_DNA"/>
</dbReference>
<dbReference type="Proteomes" id="UP000543579">
    <property type="component" value="Unassembled WGS sequence"/>
</dbReference>
<evidence type="ECO:0000256" key="2">
    <source>
        <dbReference type="ARBA" id="ARBA00022679"/>
    </source>
</evidence>
<reference evidence="5 6" key="1">
    <citation type="submission" date="2020-08" db="EMBL/GenBank/DDBJ databases">
        <title>Genomic Encyclopedia of Type Strains, Phase III (KMG-III): the genomes of soil and plant-associated and newly described type strains.</title>
        <authorList>
            <person name="Whitman W."/>
        </authorList>
    </citation>
    <scope>NUCLEOTIDE SEQUENCE [LARGE SCALE GENOMIC DNA]</scope>
    <source>
        <strain evidence="5 6">CECT 8356</strain>
    </source>
</reference>
<dbReference type="Gene3D" id="3.40.50.2000">
    <property type="entry name" value="Glycogen Phosphorylase B"/>
    <property type="match status" value="2"/>
</dbReference>
<dbReference type="Pfam" id="PF13579">
    <property type="entry name" value="Glyco_trans_4_4"/>
    <property type="match status" value="1"/>
</dbReference>
<dbReference type="PANTHER" id="PTHR12526:SF510">
    <property type="entry name" value="D-INOSITOL 3-PHOSPHATE GLYCOSYLTRANSFERASE"/>
    <property type="match status" value="1"/>
</dbReference>
<dbReference type="CDD" id="cd03801">
    <property type="entry name" value="GT4_PimA-like"/>
    <property type="match status" value="1"/>
</dbReference>
<dbReference type="InterPro" id="IPR028098">
    <property type="entry name" value="Glyco_trans_4-like_N"/>
</dbReference>
<evidence type="ECO:0000313" key="5">
    <source>
        <dbReference type="EMBL" id="MBB3158601.1"/>
    </source>
</evidence>
<proteinExistence type="predicted"/>
<evidence type="ECO:0000259" key="4">
    <source>
        <dbReference type="Pfam" id="PF13579"/>
    </source>
</evidence>
<keyword evidence="2 5" id="KW-0808">Transferase</keyword>